<evidence type="ECO:0000313" key="7">
    <source>
        <dbReference type="RefSeq" id="XP_006822298.1"/>
    </source>
</evidence>
<reference evidence="7" key="1">
    <citation type="submission" date="2025-08" db="UniProtKB">
        <authorList>
            <consortium name="RefSeq"/>
        </authorList>
    </citation>
    <scope>IDENTIFICATION</scope>
    <source>
        <tissue evidence="7">Testes</tissue>
    </source>
</reference>
<evidence type="ECO:0000256" key="2">
    <source>
        <dbReference type="ARBA" id="ARBA00022729"/>
    </source>
</evidence>
<dbReference type="RefSeq" id="XP_006822298.1">
    <property type="nucleotide sequence ID" value="XM_006822235.1"/>
</dbReference>
<keyword evidence="3" id="KW-1015">Disulfide bond</keyword>
<evidence type="ECO:0000256" key="4">
    <source>
        <dbReference type="SAM" id="SignalP"/>
    </source>
</evidence>
<feature type="signal peptide" evidence="4">
    <location>
        <begin position="1"/>
        <end position="23"/>
    </location>
</feature>
<dbReference type="PANTHER" id="PTHR10517:SF28">
    <property type="entry name" value="COILIN"/>
    <property type="match status" value="1"/>
</dbReference>
<proteinExistence type="inferred from homology"/>
<dbReference type="InterPro" id="IPR018143">
    <property type="entry name" value="Folate_rcpt-like"/>
</dbReference>
<name>A0ABM0MQK7_SACKO</name>
<dbReference type="Pfam" id="PF03024">
    <property type="entry name" value="Folate_rec"/>
    <property type="match status" value="1"/>
</dbReference>
<accession>A0ABM0MQK7</accession>
<keyword evidence="6" id="KW-1185">Reference proteome</keyword>
<dbReference type="Proteomes" id="UP000694865">
    <property type="component" value="Unplaced"/>
</dbReference>
<evidence type="ECO:0000313" key="6">
    <source>
        <dbReference type="Proteomes" id="UP000694865"/>
    </source>
</evidence>
<evidence type="ECO:0000259" key="5">
    <source>
        <dbReference type="Pfam" id="PF03024"/>
    </source>
</evidence>
<evidence type="ECO:0000256" key="1">
    <source>
        <dbReference type="ARBA" id="ARBA00007932"/>
    </source>
</evidence>
<keyword evidence="2 4" id="KW-0732">Signal</keyword>
<feature type="domain" description="Folate receptor-like" evidence="5">
    <location>
        <begin position="41"/>
        <end position="136"/>
    </location>
</feature>
<dbReference type="PANTHER" id="PTHR10517">
    <property type="entry name" value="FOLATE RECEPTOR"/>
    <property type="match status" value="1"/>
</dbReference>
<gene>
    <name evidence="7" type="primary">LOC102801915</name>
</gene>
<protein>
    <submittedName>
        <fullName evidence="7">Uncharacterized protein LOC102801915</fullName>
    </submittedName>
</protein>
<feature type="chain" id="PRO_5046608043" evidence="4">
    <location>
        <begin position="24"/>
        <end position="197"/>
    </location>
</feature>
<evidence type="ECO:0000256" key="3">
    <source>
        <dbReference type="ARBA" id="ARBA00023157"/>
    </source>
</evidence>
<comment type="similarity">
    <text evidence="1">Belongs to the folate receptor family.</text>
</comment>
<dbReference type="InterPro" id="IPR004269">
    <property type="entry name" value="Folate_rcpt"/>
</dbReference>
<dbReference type="GeneID" id="102801915"/>
<organism evidence="6 7">
    <name type="scientific">Saccoglossus kowalevskii</name>
    <name type="common">Acorn worm</name>
    <dbReference type="NCBI Taxonomy" id="10224"/>
    <lineage>
        <taxon>Eukaryota</taxon>
        <taxon>Metazoa</taxon>
        <taxon>Hemichordata</taxon>
        <taxon>Enteropneusta</taxon>
        <taxon>Harrimaniidae</taxon>
        <taxon>Saccoglossus</taxon>
    </lineage>
</organism>
<sequence length="197" mass="22835">MENWKATFIQISLQFFFYATVGTVELENEESVENDESIAFCPYFQNRVPKRQLDLVDCRWYKDYSCCTQSEIDVLFTITGPQSTSNECREWITYLKCWVCSPRQHLFYSYQHLSVCENFCHKFFAACQNATLEETAIGVSNSDGIGFCLDRKFDVKADDSGQCYDFDPLIEIKNTAPSCGRMSAVFQTLIFMFILRS</sequence>